<evidence type="ECO:0000256" key="8">
    <source>
        <dbReference type="ARBA" id="ARBA00048090"/>
    </source>
</evidence>
<dbReference type="CDD" id="cd02021">
    <property type="entry name" value="GntK"/>
    <property type="match status" value="1"/>
</dbReference>
<keyword evidence="5 9" id="KW-0547">Nucleotide-binding</keyword>
<gene>
    <name evidence="10" type="ORF">SAMN05216550_112141</name>
</gene>
<dbReference type="InterPro" id="IPR006001">
    <property type="entry name" value="Therm_gnt_kin"/>
</dbReference>
<evidence type="ECO:0000313" key="11">
    <source>
        <dbReference type="Proteomes" id="UP000183529"/>
    </source>
</evidence>
<protein>
    <recommendedName>
        <fullName evidence="3 9">Gluconokinase</fullName>
        <ecNumber evidence="3 9">2.7.1.12</ecNumber>
    </recommendedName>
</protein>
<keyword evidence="4 9" id="KW-0808">Transferase</keyword>
<evidence type="ECO:0000256" key="7">
    <source>
        <dbReference type="ARBA" id="ARBA00022840"/>
    </source>
</evidence>
<dbReference type="AlphaFoldDB" id="A0AAQ1GIL0"/>
<dbReference type="GO" id="GO:0046316">
    <property type="term" value="F:gluconokinase activity"/>
    <property type="evidence" value="ECO:0007669"/>
    <property type="project" value="UniProtKB-EC"/>
</dbReference>
<evidence type="ECO:0000256" key="1">
    <source>
        <dbReference type="ARBA" id="ARBA00004761"/>
    </source>
</evidence>
<dbReference type="Gene3D" id="3.40.50.300">
    <property type="entry name" value="P-loop containing nucleotide triphosphate hydrolases"/>
    <property type="match status" value="1"/>
</dbReference>
<keyword evidence="7 9" id="KW-0067">ATP-binding</keyword>
<keyword evidence="6 9" id="KW-0418">Kinase</keyword>
<dbReference type="Proteomes" id="UP000183529">
    <property type="component" value="Unassembled WGS sequence"/>
</dbReference>
<comment type="similarity">
    <text evidence="2 9">Belongs to the gluconokinase GntK/GntV family.</text>
</comment>
<dbReference type="GO" id="GO:0005975">
    <property type="term" value="P:carbohydrate metabolic process"/>
    <property type="evidence" value="ECO:0007669"/>
    <property type="project" value="InterPro"/>
</dbReference>
<dbReference type="Pfam" id="PF13671">
    <property type="entry name" value="AAA_33"/>
    <property type="match status" value="1"/>
</dbReference>
<dbReference type="PANTHER" id="PTHR43442:SF3">
    <property type="entry name" value="GLUCONOKINASE-RELATED"/>
    <property type="match status" value="1"/>
</dbReference>
<dbReference type="SUPFAM" id="SSF52540">
    <property type="entry name" value="P-loop containing nucleoside triphosphate hydrolases"/>
    <property type="match status" value="1"/>
</dbReference>
<evidence type="ECO:0000256" key="4">
    <source>
        <dbReference type="ARBA" id="ARBA00022679"/>
    </source>
</evidence>
<accession>A0AAQ1GIL0</accession>
<reference evidence="10 11" key="1">
    <citation type="submission" date="2016-10" db="EMBL/GenBank/DDBJ databases">
        <authorList>
            <person name="Varghese N."/>
            <person name="Submissions S."/>
        </authorList>
    </citation>
    <scope>NUCLEOTIDE SEQUENCE [LARGE SCALE GENOMIC DNA]</scope>
    <source>
        <strain evidence="10 11">LMG 22274</strain>
    </source>
</reference>
<evidence type="ECO:0000256" key="2">
    <source>
        <dbReference type="ARBA" id="ARBA00008420"/>
    </source>
</evidence>
<proteinExistence type="inferred from homology"/>
<sequence length="169" mass="18550">MITHIVVMGVSGCGKSTLAQALAQALGGRFIEGDDYHAPASAAKMKRGVPLDDADREAWLDRLGRALYGGDGPVVLSCSALKRRYRDRLRKAVSGLAFVYLDITPDEAMARVAWRNDHFFPPSLVDNQFANLETPLGEDRVLQVPACNPVDHSVALVRRWIERHAALIS</sequence>
<evidence type="ECO:0000256" key="6">
    <source>
        <dbReference type="ARBA" id="ARBA00022777"/>
    </source>
</evidence>
<evidence type="ECO:0000256" key="5">
    <source>
        <dbReference type="ARBA" id="ARBA00022741"/>
    </source>
</evidence>
<dbReference type="RefSeq" id="WP_244144322.1">
    <property type="nucleotide sequence ID" value="NZ_CADFGN010000004.1"/>
</dbReference>
<dbReference type="EMBL" id="FNZM01000012">
    <property type="protein sequence ID" value="SEJ99130.1"/>
    <property type="molecule type" value="Genomic_DNA"/>
</dbReference>
<evidence type="ECO:0000313" key="10">
    <source>
        <dbReference type="EMBL" id="SEJ99130.1"/>
    </source>
</evidence>
<dbReference type="InterPro" id="IPR027417">
    <property type="entry name" value="P-loop_NTPase"/>
</dbReference>
<organism evidence="10 11">
    <name type="scientific">Paraburkholderia tropica</name>
    <dbReference type="NCBI Taxonomy" id="92647"/>
    <lineage>
        <taxon>Bacteria</taxon>
        <taxon>Pseudomonadati</taxon>
        <taxon>Pseudomonadota</taxon>
        <taxon>Betaproteobacteria</taxon>
        <taxon>Burkholderiales</taxon>
        <taxon>Burkholderiaceae</taxon>
        <taxon>Paraburkholderia</taxon>
    </lineage>
</organism>
<evidence type="ECO:0000256" key="9">
    <source>
        <dbReference type="RuleBase" id="RU363066"/>
    </source>
</evidence>
<dbReference type="NCBIfam" id="TIGR01313">
    <property type="entry name" value="therm_gnt_kin"/>
    <property type="match status" value="1"/>
</dbReference>
<dbReference type="GO" id="GO:0005737">
    <property type="term" value="C:cytoplasm"/>
    <property type="evidence" value="ECO:0007669"/>
    <property type="project" value="TreeGrafter"/>
</dbReference>
<evidence type="ECO:0000256" key="3">
    <source>
        <dbReference type="ARBA" id="ARBA00012054"/>
    </source>
</evidence>
<comment type="pathway">
    <text evidence="1">Carbohydrate acid metabolism.</text>
</comment>
<dbReference type="GO" id="GO:0005524">
    <property type="term" value="F:ATP binding"/>
    <property type="evidence" value="ECO:0007669"/>
    <property type="project" value="UniProtKB-KW"/>
</dbReference>
<comment type="catalytic activity">
    <reaction evidence="8 9">
        <text>D-gluconate + ATP = 6-phospho-D-gluconate + ADP + H(+)</text>
        <dbReference type="Rhea" id="RHEA:19433"/>
        <dbReference type="ChEBI" id="CHEBI:15378"/>
        <dbReference type="ChEBI" id="CHEBI:18391"/>
        <dbReference type="ChEBI" id="CHEBI:30616"/>
        <dbReference type="ChEBI" id="CHEBI:58759"/>
        <dbReference type="ChEBI" id="CHEBI:456216"/>
        <dbReference type="EC" id="2.7.1.12"/>
    </reaction>
</comment>
<name>A0AAQ1GIL0_9BURK</name>
<dbReference type="EC" id="2.7.1.12" evidence="3 9"/>
<comment type="caution">
    <text evidence="10">The sequence shown here is derived from an EMBL/GenBank/DDBJ whole genome shotgun (WGS) entry which is preliminary data.</text>
</comment>
<dbReference type="PANTHER" id="PTHR43442">
    <property type="entry name" value="GLUCONOKINASE-RELATED"/>
    <property type="match status" value="1"/>
</dbReference>